<keyword evidence="2" id="KW-0812">Transmembrane</keyword>
<dbReference type="Gene3D" id="3.10.100.10">
    <property type="entry name" value="Mannose-Binding Protein A, subunit A"/>
    <property type="match status" value="1"/>
</dbReference>
<sequence length="383" mass="42835">MNGSISDKFTAERNLLYLIVGAILIAIVIVFYFFFVYGKKGIEIISPNGAEKWEIGQSYEITWKAKKVSKIGIVLFNQSETKWIAKNIDAGAGKYEWKIYPGQQYGDGFWIAVFEYPWKEENEVDYSNGSFVISYPEMASCDNLSFEEEWLFLPSNFPGIRKVFITEQSYNGNLEGLEGADKKCQQEAENLGFQGNWRAFIGGEGDEESAVKRLEKTSQGMDGIFIEAEASAVLIRGDTCHRLLAKDFSQFLLRFSNPLAINSEKFSGDFLEKMDNIWLGRVNENSKKNCVLVTLDSAYRDLAEKYSYTTTCQNWTQGGGLAGDYPVSIGENPTFPTCYTGSGVATNAVALAGLSSALTSDSKFTFSEAKYCNTKQYLLCIED</sequence>
<protein>
    <recommendedName>
        <fullName evidence="3">Yeast cell wall synthesis Kre9/Knh1-like N-terminal domain-containing protein</fullName>
    </recommendedName>
</protein>
<dbReference type="InterPro" id="IPR018466">
    <property type="entry name" value="Kre9/Knh1-like_N"/>
</dbReference>
<dbReference type="InterPro" id="IPR016187">
    <property type="entry name" value="CTDL_fold"/>
</dbReference>
<dbReference type="Proteomes" id="UP000178893">
    <property type="component" value="Unassembled WGS sequence"/>
</dbReference>
<evidence type="ECO:0000256" key="2">
    <source>
        <dbReference type="SAM" id="Phobius"/>
    </source>
</evidence>
<dbReference type="Pfam" id="PF10342">
    <property type="entry name" value="Kre9_KNH"/>
    <property type="match status" value="1"/>
</dbReference>
<dbReference type="InterPro" id="IPR016186">
    <property type="entry name" value="C-type_lectin-like/link_sf"/>
</dbReference>
<proteinExistence type="predicted"/>
<feature type="transmembrane region" description="Helical" evidence="2">
    <location>
        <begin position="15"/>
        <end position="37"/>
    </location>
</feature>
<evidence type="ECO:0000313" key="4">
    <source>
        <dbReference type="EMBL" id="OGZ18376.1"/>
    </source>
</evidence>
<keyword evidence="2" id="KW-1133">Transmembrane helix</keyword>
<name>A0A1G2DXR9_9BACT</name>
<accession>A0A1G2DXR9</accession>
<dbReference type="EMBL" id="MHLW01000003">
    <property type="protein sequence ID" value="OGZ18376.1"/>
    <property type="molecule type" value="Genomic_DNA"/>
</dbReference>
<reference evidence="4 5" key="1">
    <citation type="journal article" date="2016" name="Nat. Commun.">
        <title>Thousands of microbial genomes shed light on interconnected biogeochemical processes in an aquifer system.</title>
        <authorList>
            <person name="Anantharaman K."/>
            <person name="Brown C.T."/>
            <person name="Hug L.A."/>
            <person name="Sharon I."/>
            <person name="Castelle C.J."/>
            <person name="Probst A.J."/>
            <person name="Thomas B.C."/>
            <person name="Singh A."/>
            <person name="Wilkins M.J."/>
            <person name="Karaoz U."/>
            <person name="Brodie E.L."/>
            <person name="Williams K.H."/>
            <person name="Hubbard S.S."/>
            <person name="Banfield J.F."/>
        </authorList>
    </citation>
    <scope>NUCLEOTIDE SEQUENCE [LARGE SCALE GENOMIC DNA]</scope>
</reference>
<organism evidence="4 5">
    <name type="scientific">Candidatus Nealsonbacteria bacterium RBG_13_37_56</name>
    <dbReference type="NCBI Taxonomy" id="1801661"/>
    <lineage>
        <taxon>Bacteria</taxon>
        <taxon>Candidatus Nealsoniibacteriota</taxon>
    </lineage>
</organism>
<dbReference type="AlphaFoldDB" id="A0A1G2DXR9"/>
<feature type="domain" description="Yeast cell wall synthesis Kre9/Knh1-like N-terminal" evidence="3">
    <location>
        <begin position="46"/>
        <end position="128"/>
    </location>
</feature>
<gene>
    <name evidence="4" type="ORF">A2V72_02065</name>
</gene>
<evidence type="ECO:0000313" key="5">
    <source>
        <dbReference type="Proteomes" id="UP000178893"/>
    </source>
</evidence>
<keyword evidence="2" id="KW-0472">Membrane</keyword>
<evidence type="ECO:0000259" key="3">
    <source>
        <dbReference type="Pfam" id="PF10342"/>
    </source>
</evidence>
<keyword evidence="1" id="KW-0732">Signal</keyword>
<comment type="caution">
    <text evidence="4">The sequence shown here is derived from an EMBL/GenBank/DDBJ whole genome shotgun (WGS) entry which is preliminary data.</text>
</comment>
<evidence type="ECO:0000256" key="1">
    <source>
        <dbReference type="ARBA" id="ARBA00022729"/>
    </source>
</evidence>
<dbReference type="SUPFAM" id="SSF56436">
    <property type="entry name" value="C-type lectin-like"/>
    <property type="match status" value="1"/>
</dbReference>